<dbReference type="EMBL" id="JAHZIK010000144">
    <property type="protein sequence ID" value="MBW7454019.1"/>
    <property type="molecule type" value="Genomic_DNA"/>
</dbReference>
<dbReference type="InterPro" id="IPR001789">
    <property type="entry name" value="Sig_transdc_resp-reg_receiver"/>
</dbReference>
<sequence length="545" mass="63359">MLRVLIVDDEFEIREGLRKRFPWNSFGIDEVYAADDGDTALALALEKRPELIVTDIKMNRLSGLDFLRSLSEKGEYAWKAIVVSGYDDFELVKQAMQIGAMDYILKPINTEELGQLTRKAIDLIHKEQLDRHNQLLLRNQVQYAVPKMREELFRELIGHDYDPYRETRMQHRLQTLQLEWAAQHPLQLMLLEADDLKAIGNRKGYRSEKELVVFGIGNVVNQTLEEDFPYPFALFTDTQSRWVVLLSCADAEQTQRGRELALTCIKRINEFVKVKASVSICASPKTLKHVHEMFVEASDMLEQKAVYGGNRLFTEQGFCMESEREDLSLRELDEVLDLVKYGTDAEISAAMDRFVEMVQAWGLIQVRDIQQRIFEWLFEVFKRAAAAGWQNKSWGKNPITLWEQLEQYDTLHSLRVQTETFLLEIAGDFRKLSSNPCQIVSEAEKILHKQFADGPTLQSVASEVHVTPVWLSKLFRKEKQKTFLEYLTDIRMEQAKEMLSDVRFKVYQISYQVGYKDPVHFSKLFKKQVGCTPKEYRRQKGIADE</sequence>
<dbReference type="RefSeq" id="WP_210044905.1">
    <property type="nucleotide sequence ID" value="NZ_JBHLVU010000024.1"/>
</dbReference>
<dbReference type="PROSITE" id="PS00041">
    <property type="entry name" value="HTH_ARAC_FAMILY_1"/>
    <property type="match status" value="1"/>
</dbReference>
<dbReference type="CDD" id="cd17536">
    <property type="entry name" value="REC_YesN-like"/>
    <property type="match status" value="1"/>
</dbReference>
<keyword evidence="6" id="KW-0238">DNA-binding</keyword>
<dbReference type="PROSITE" id="PS50110">
    <property type="entry name" value="RESPONSE_REGULATORY"/>
    <property type="match status" value="1"/>
</dbReference>
<protein>
    <submittedName>
        <fullName evidence="11">Response regulator</fullName>
    </submittedName>
</protein>
<evidence type="ECO:0000259" key="10">
    <source>
        <dbReference type="PROSITE" id="PS50110"/>
    </source>
</evidence>
<dbReference type="InterPro" id="IPR051552">
    <property type="entry name" value="HptR"/>
</dbReference>
<dbReference type="InterPro" id="IPR020449">
    <property type="entry name" value="Tscrpt_reg_AraC-type_HTH"/>
</dbReference>
<evidence type="ECO:0000256" key="6">
    <source>
        <dbReference type="ARBA" id="ARBA00023125"/>
    </source>
</evidence>
<gene>
    <name evidence="11" type="ORF">K0U00_08205</name>
</gene>
<comment type="caution">
    <text evidence="11">The sequence shown here is derived from an EMBL/GenBank/DDBJ whole genome shotgun (WGS) entry which is preliminary data.</text>
</comment>
<comment type="subcellular location">
    <subcellularLocation>
        <location evidence="1">Cytoplasm</location>
    </subcellularLocation>
</comment>
<evidence type="ECO:0000259" key="9">
    <source>
        <dbReference type="PROSITE" id="PS01124"/>
    </source>
</evidence>
<dbReference type="Gene3D" id="1.10.10.60">
    <property type="entry name" value="Homeodomain-like"/>
    <property type="match status" value="2"/>
</dbReference>
<dbReference type="InterPro" id="IPR011006">
    <property type="entry name" value="CheY-like_superfamily"/>
</dbReference>
<accession>A0ABS7BZC7</accession>
<dbReference type="InterPro" id="IPR018060">
    <property type="entry name" value="HTH_AraC"/>
</dbReference>
<dbReference type="Pfam" id="PF00072">
    <property type="entry name" value="Response_reg"/>
    <property type="match status" value="1"/>
</dbReference>
<evidence type="ECO:0000256" key="3">
    <source>
        <dbReference type="ARBA" id="ARBA00022553"/>
    </source>
</evidence>
<evidence type="ECO:0000313" key="11">
    <source>
        <dbReference type="EMBL" id="MBW7454019.1"/>
    </source>
</evidence>
<evidence type="ECO:0000256" key="2">
    <source>
        <dbReference type="ARBA" id="ARBA00022490"/>
    </source>
</evidence>
<keyword evidence="5" id="KW-0805">Transcription regulation</keyword>
<proteinExistence type="predicted"/>
<keyword evidence="3 8" id="KW-0597">Phosphoprotein</keyword>
<dbReference type="PANTHER" id="PTHR42713:SF3">
    <property type="entry name" value="TRANSCRIPTIONAL REGULATORY PROTEIN HPTR"/>
    <property type="match status" value="1"/>
</dbReference>
<dbReference type="Pfam" id="PF12833">
    <property type="entry name" value="HTH_18"/>
    <property type="match status" value="1"/>
</dbReference>
<evidence type="ECO:0000256" key="8">
    <source>
        <dbReference type="PROSITE-ProRule" id="PRU00169"/>
    </source>
</evidence>
<dbReference type="Gene3D" id="3.40.50.2300">
    <property type="match status" value="1"/>
</dbReference>
<dbReference type="PANTHER" id="PTHR42713">
    <property type="entry name" value="HISTIDINE KINASE-RELATED"/>
    <property type="match status" value="1"/>
</dbReference>
<keyword evidence="7" id="KW-0804">Transcription</keyword>
<dbReference type="PRINTS" id="PR00032">
    <property type="entry name" value="HTHARAC"/>
</dbReference>
<dbReference type="SMART" id="SM00342">
    <property type="entry name" value="HTH_ARAC"/>
    <property type="match status" value="1"/>
</dbReference>
<keyword evidence="2" id="KW-0963">Cytoplasm</keyword>
<dbReference type="SMART" id="SM00448">
    <property type="entry name" value="REC"/>
    <property type="match status" value="1"/>
</dbReference>
<evidence type="ECO:0000256" key="4">
    <source>
        <dbReference type="ARBA" id="ARBA00023012"/>
    </source>
</evidence>
<dbReference type="InterPro" id="IPR018062">
    <property type="entry name" value="HTH_AraC-typ_CS"/>
</dbReference>
<keyword evidence="4" id="KW-0902">Two-component regulatory system</keyword>
<evidence type="ECO:0000256" key="7">
    <source>
        <dbReference type="ARBA" id="ARBA00023163"/>
    </source>
</evidence>
<reference evidence="11 12" key="1">
    <citation type="submission" date="2021-07" db="EMBL/GenBank/DDBJ databases">
        <title>Paenibacillus radiodurans sp. nov., isolated from the southeastern edge of Tengger Desert.</title>
        <authorList>
            <person name="Zhang G."/>
        </authorList>
    </citation>
    <scope>NUCLEOTIDE SEQUENCE [LARGE SCALE GENOMIC DNA]</scope>
    <source>
        <strain evidence="11 12">CCM 7311</strain>
    </source>
</reference>
<feature type="modified residue" description="4-aspartylphosphate" evidence="8">
    <location>
        <position position="55"/>
    </location>
</feature>
<dbReference type="Proteomes" id="UP001519887">
    <property type="component" value="Unassembled WGS sequence"/>
</dbReference>
<dbReference type="PROSITE" id="PS01124">
    <property type="entry name" value="HTH_ARAC_FAMILY_2"/>
    <property type="match status" value="1"/>
</dbReference>
<dbReference type="InterPro" id="IPR009057">
    <property type="entry name" value="Homeodomain-like_sf"/>
</dbReference>
<dbReference type="SUPFAM" id="SSF46689">
    <property type="entry name" value="Homeodomain-like"/>
    <property type="match status" value="1"/>
</dbReference>
<name>A0ABS7BZC7_9BACL</name>
<feature type="domain" description="Response regulatory" evidence="10">
    <location>
        <begin position="3"/>
        <end position="121"/>
    </location>
</feature>
<evidence type="ECO:0000313" key="12">
    <source>
        <dbReference type="Proteomes" id="UP001519887"/>
    </source>
</evidence>
<keyword evidence="12" id="KW-1185">Reference proteome</keyword>
<evidence type="ECO:0000256" key="1">
    <source>
        <dbReference type="ARBA" id="ARBA00004496"/>
    </source>
</evidence>
<dbReference type="SUPFAM" id="SSF52172">
    <property type="entry name" value="CheY-like"/>
    <property type="match status" value="1"/>
</dbReference>
<evidence type="ECO:0000256" key="5">
    <source>
        <dbReference type="ARBA" id="ARBA00023015"/>
    </source>
</evidence>
<feature type="domain" description="HTH araC/xylS-type" evidence="9">
    <location>
        <begin position="441"/>
        <end position="539"/>
    </location>
</feature>
<organism evidence="11 12">
    <name type="scientific">Paenibacillus sepulcri</name>
    <dbReference type="NCBI Taxonomy" id="359917"/>
    <lineage>
        <taxon>Bacteria</taxon>
        <taxon>Bacillati</taxon>
        <taxon>Bacillota</taxon>
        <taxon>Bacilli</taxon>
        <taxon>Bacillales</taxon>
        <taxon>Paenibacillaceae</taxon>
        <taxon>Paenibacillus</taxon>
    </lineage>
</organism>